<feature type="domain" description="SnoaL-like" evidence="1">
    <location>
        <begin position="7"/>
        <end position="136"/>
    </location>
</feature>
<dbReference type="EMBL" id="FXWG01000001">
    <property type="protein sequence ID" value="SMQ63668.1"/>
    <property type="molecule type" value="Genomic_DNA"/>
</dbReference>
<dbReference type="SUPFAM" id="SSF54427">
    <property type="entry name" value="NTF2-like"/>
    <property type="match status" value="1"/>
</dbReference>
<protein>
    <submittedName>
        <fullName evidence="2">SnoaL-like domain-containing protein</fullName>
    </submittedName>
</protein>
<sequence>MAFTGPIEDRLAIRELMNTHAHGVMSVDSDIWGSIWAEDASWYLPEYPDLGTFVGKETIVSNWIESMKVYGLENMTKPMVYFMEPGAIEVDGDKATSTAYTHEVYQHPETGKIVRGAGRYDDKLEKRDGQWLFVERAYRIIHEQVSDA</sequence>
<dbReference type="InterPro" id="IPR032710">
    <property type="entry name" value="NTF2-like_dom_sf"/>
</dbReference>
<reference evidence="3" key="1">
    <citation type="submission" date="2017-04" db="EMBL/GenBank/DDBJ databases">
        <authorList>
            <person name="Varghese N."/>
            <person name="Submissions S."/>
        </authorList>
    </citation>
    <scope>NUCLEOTIDE SEQUENCE [LARGE SCALE GENOMIC DNA]</scope>
</reference>
<evidence type="ECO:0000313" key="3">
    <source>
        <dbReference type="Proteomes" id="UP000194420"/>
    </source>
</evidence>
<evidence type="ECO:0000313" key="2">
    <source>
        <dbReference type="EMBL" id="SMQ63668.1"/>
    </source>
</evidence>
<dbReference type="AlphaFoldDB" id="A0A1Y6ELY0"/>
<organism evidence="2 3">
    <name type="scientific">Altererythrobacter xiamenensis</name>
    <dbReference type="NCBI Taxonomy" id="1316679"/>
    <lineage>
        <taxon>Bacteria</taxon>
        <taxon>Pseudomonadati</taxon>
        <taxon>Pseudomonadota</taxon>
        <taxon>Alphaproteobacteria</taxon>
        <taxon>Sphingomonadales</taxon>
        <taxon>Erythrobacteraceae</taxon>
        <taxon>Altererythrobacter</taxon>
    </lineage>
</organism>
<dbReference type="RefSeq" id="WP_086436755.1">
    <property type="nucleotide sequence ID" value="NZ_FXWG01000001.1"/>
</dbReference>
<proteinExistence type="predicted"/>
<name>A0A1Y6ELY0_9SPHN</name>
<dbReference type="InterPro" id="IPR037401">
    <property type="entry name" value="SnoaL-like"/>
</dbReference>
<accession>A0A1Y6ELY0</accession>
<dbReference type="Pfam" id="PF13577">
    <property type="entry name" value="SnoaL_4"/>
    <property type="match status" value="1"/>
</dbReference>
<keyword evidence="3" id="KW-1185">Reference proteome</keyword>
<gene>
    <name evidence="2" type="ORF">SAMN06297468_0887</name>
</gene>
<dbReference type="OrthoDB" id="7510033at2"/>
<dbReference type="Gene3D" id="3.10.450.50">
    <property type="match status" value="1"/>
</dbReference>
<dbReference type="Proteomes" id="UP000194420">
    <property type="component" value="Unassembled WGS sequence"/>
</dbReference>
<evidence type="ECO:0000259" key="1">
    <source>
        <dbReference type="Pfam" id="PF13577"/>
    </source>
</evidence>